<evidence type="ECO:0000313" key="2">
    <source>
        <dbReference type="Proteomes" id="UP000289220"/>
    </source>
</evidence>
<dbReference type="AlphaFoldDB" id="A0A7Z9C6U4"/>
<protein>
    <submittedName>
        <fullName evidence="1">Uncharacterized protein</fullName>
    </submittedName>
</protein>
<accession>A0A7Z9C6U4</accession>
<dbReference type="EMBL" id="UXHF01000006">
    <property type="protein sequence ID" value="VDC51407.1"/>
    <property type="molecule type" value="Genomic_DNA"/>
</dbReference>
<evidence type="ECO:0000313" key="1">
    <source>
        <dbReference type="EMBL" id="VDC51407.1"/>
    </source>
</evidence>
<comment type="caution">
    <text evidence="1">The sequence shown here is derived from an EMBL/GenBank/DDBJ whole genome shotgun (WGS) entry which is preliminary data.</text>
</comment>
<dbReference type="Proteomes" id="UP000289220">
    <property type="component" value="Unassembled WGS sequence"/>
</dbReference>
<organism evidence="1 2">
    <name type="scientific">Brevundimonas mediterranea</name>
    <dbReference type="NCBI Taxonomy" id="74329"/>
    <lineage>
        <taxon>Bacteria</taxon>
        <taxon>Pseudomonadati</taxon>
        <taxon>Pseudomonadota</taxon>
        <taxon>Alphaproteobacteria</taxon>
        <taxon>Caulobacterales</taxon>
        <taxon>Caulobacteraceae</taxon>
        <taxon>Brevundimonas</taxon>
    </lineage>
</organism>
<dbReference type="RefSeq" id="WP_154725440.1">
    <property type="nucleotide sequence ID" value="NZ_UXHF01000006.1"/>
</dbReference>
<sequence length="237" mass="25660">MSPTRDQLINLILRETTDKVTADGVQIAAPNILEVGCRHVRGDPRRGYENPAEAARQFAGFVADAVLAFDSSTQPAPLVAPAGQENGCAFLLMKRDLYYRPSAMGYTGIKDHAGRYTQAEAEDHADPIAGVSAIRESEAPDFSPACFPDLARNHLAKKLAEARVEIERLSGAADGDKLRIAGEALEIAHQHIQHMAAWITKTNASDTPLHGYSFEALGEDKWIIDQARASLKGESPS</sequence>
<gene>
    <name evidence="1" type="ORF">BREV_BREV_00476</name>
</gene>
<name>A0A7Z9C6U4_9CAUL</name>
<reference evidence="1 2" key="1">
    <citation type="submission" date="2018-11" db="EMBL/GenBank/DDBJ databases">
        <authorList>
            <person name="Peiro R."/>
            <person name="Begona"/>
            <person name="Cbmso G."/>
            <person name="Lopez M."/>
            <person name="Gonzalez S."/>
            <person name="Sacristan E."/>
            <person name="Castillo E."/>
        </authorList>
    </citation>
    <scope>NUCLEOTIDE SEQUENCE [LARGE SCALE GENOMIC DNA]</scope>
    <source>
        <strain evidence="1">Brev_genome</strain>
    </source>
</reference>
<proteinExistence type="predicted"/>
<keyword evidence="2" id="KW-1185">Reference proteome</keyword>